<evidence type="ECO:0000313" key="3">
    <source>
        <dbReference type="Proteomes" id="UP001331515"/>
    </source>
</evidence>
<feature type="compositionally biased region" description="Pro residues" evidence="1">
    <location>
        <begin position="114"/>
        <end position="127"/>
    </location>
</feature>
<gene>
    <name evidence="2" type="ORF">CgunFtcFv8_004323</name>
</gene>
<evidence type="ECO:0000313" key="2">
    <source>
        <dbReference type="EMBL" id="KAK5932635.1"/>
    </source>
</evidence>
<keyword evidence="3" id="KW-1185">Reference proteome</keyword>
<feature type="region of interest" description="Disordered" evidence="1">
    <location>
        <begin position="83"/>
        <end position="170"/>
    </location>
</feature>
<dbReference type="AlphaFoldDB" id="A0AAN8E2Q0"/>
<name>A0AAN8E2Q0_CHAGU</name>
<proteinExistence type="predicted"/>
<feature type="compositionally biased region" description="Pro residues" evidence="1">
    <location>
        <begin position="88"/>
        <end position="99"/>
    </location>
</feature>
<reference evidence="2 3" key="1">
    <citation type="journal article" date="2023" name="Mol. Biol. Evol.">
        <title>Genomics of Secondarily Temperate Adaptation in the Only Non-Antarctic Icefish.</title>
        <authorList>
            <person name="Rivera-Colon A.G."/>
            <person name="Rayamajhi N."/>
            <person name="Minhas B.F."/>
            <person name="Madrigal G."/>
            <person name="Bilyk K.T."/>
            <person name="Yoon V."/>
            <person name="Hune M."/>
            <person name="Gregory S."/>
            <person name="Cheng C.H.C."/>
            <person name="Catchen J.M."/>
        </authorList>
    </citation>
    <scope>NUCLEOTIDE SEQUENCE [LARGE SCALE GENOMIC DNA]</scope>
    <source>
        <tissue evidence="2">White muscle</tissue>
    </source>
</reference>
<feature type="compositionally biased region" description="Pro residues" evidence="1">
    <location>
        <begin position="134"/>
        <end position="170"/>
    </location>
</feature>
<accession>A0AAN8E2Q0</accession>
<organism evidence="2 3">
    <name type="scientific">Champsocephalus gunnari</name>
    <name type="common">Mackerel icefish</name>
    <dbReference type="NCBI Taxonomy" id="52237"/>
    <lineage>
        <taxon>Eukaryota</taxon>
        <taxon>Metazoa</taxon>
        <taxon>Chordata</taxon>
        <taxon>Craniata</taxon>
        <taxon>Vertebrata</taxon>
        <taxon>Euteleostomi</taxon>
        <taxon>Actinopterygii</taxon>
        <taxon>Neopterygii</taxon>
        <taxon>Teleostei</taxon>
        <taxon>Neoteleostei</taxon>
        <taxon>Acanthomorphata</taxon>
        <taxon>Eupercaria</taxon>
        <taxon>Perciformes</taxon>
        <taxon>Notothenioidei</taxon>
        <taxon>Channichthyidae</taxon>
        <taxon>Champsocephalus</taxon>
    </lineage>
</organism>
<dbReference type="Proteomes" id="UP001331515">
    <property type="component" value="Unassembled WGS sequence"/>
</dbReference>
<dbReference type="EMBL" id="JAURVH010001515">
    <property type="protein sequence ID" value="KAK5932635.1"/>
    <property type="molecule type" value="Genomic_DNA"/>
</dbReference>
<comment type="caution">
    <text evidence="2">The sequence shown here is derived from an EMBL/GenBank/DDBJ whole genome shotgun (WGS) entry which is preliminary data.</text>
</comment>
<sequence>MLRDGHLRRKVGPVIVNKSSSQDRLIEELQGKFGIGRSERRRKQSDEWMTDGVIVSSKPQRFRPEGAGSEVHKIIIHLESPVPVRKVLPPPSPSAPRHPPIIEEPKRPFIVHQPPFPIPPPLPPPPPHLREPEPPPAPIREPPAPKPEPPPRVIKSPPPPSPVKPVTPIPPKVLVSVGCQTEYDPIFPPMQA</sequence>
<evidence type="ECO:0000256" key="1">
    <source>
        <dbReference type="SAM" id="MobiDB-lite"/>
    </source>
</evidence>
<protein>
    <submittedName>
        <fullName evidence="2">Uncharacterized protein</fullName>
    </submittedName>
</protein>